<evidence type="ECO:0000256" key="6">
    <source>
        <dbReference type="ARBA" id="ARBA00022989"/>
    </source>
</evidence>
<dbReference type="InterPro" id="IPR007387">
    <property type="entry name" value="TRAP_DctQ"/>
</dbReference>
<evidence type="ECO:0000256" key="5">
    <source>
        <dbReference type="ARBA" id="ARBA00022692"/>
    </source>
</evidence>
<keyword evidence="7 9" id="KW-0472">Membrane</keyword>
<evidence type="ECO:0000256" key="2">
    <source>
        <dbReference type="ARBA" id="ARBA00022448"/>
    </source>
</evidence>
<gene>
    <name evidence="11" type="primary">yiaM_2</name>
    <name evidence="11" type="ORF">RUE5091_01926</name>
</gene>
<evidence type="ECO:0000256" key="3">
    <source>
        <dbReference type="ARBA" id="ARBA00022475"/>
    </source>
</evidence>
<dbReference type="EMBL" id="CYUD01000005">
    <property type="protein sequence ID" value="CUJ98469.1"/>
    <property type="molecule type" value="Genomic_DNA"/>
</dbReference>
<keyword evidence="12" id="KW-1185">Reference proteome</keyword>
<comment type="subunit">
    <text evidence="9">The complex comprises the extracytoplasmic solute receptor protein and the two transmembrane proteins.</text>
</comment>
<evidence type="ECO:0000256" key="1">
    <source>
        <dbReference type="ARBA" id="ARBA00004429"/>
    </source>
</evidence>
<dbReference type="STRING" id="1715692.RUE5091_01926"/>
<dbReference type="Proteomes" id="UP000051260">
    <property type="component" value="Unassembled WGS sequence"/>
</dbReference>
<dbReference type="InterPro" id="IPR055348">
    <property type="entry name" value="DctQ"/>
</dbReference>
<dbReference type="PANTHER" id="PTHR35011">
    <property type="entry name" value="2,3-DIKETO-L-GULONATE TRAP TRANSPORTER SMALL PERMEASE PROTEIN YIAM"/>
    <property type="match status" value="1"/>
</dbReference>
<evidence type="ECO:0000313" key="12">
    <source>
        <dbReference type="Proteomes" id="UP000051260"/>
    </source>
</evidence>
<dbReference type="Pfam" id="PF04290">
    <property type="entry name" value="DctQ"/>
    <property type="match status" value="1"/>
</dbReference>
<dbReference type="GO" id="GO:0022857">
    <property type="term" value="F:transmembrane transporter activity"/>
    <property type="evidence" value="ECO:0007669"/>
    <property type="project" value="UniProtKB-UniRule"/>
</dbReference>
<comment type="similarity">
    <text evidence="8 9">Belongs to the TRAP transporter small permease family.</text>
</comment>
<feature type="domain" description="Tripartite ATP-independent periplasmic transporters DctQ component" evidence="10">
    <location>
        <begin position="19"/>
        <end position="148"/>
    </location>
</feature>
<comment type="function">
    <text evidence="9">Part of the tripartite ATP-independent periplasmic (TRAP) transport system.</text>
</comment>
<keyword evidence="4 9" id="KW-0997">Cell inner membrane</keyword>
<evidence type="ECO:0000259" key="10">
    <source>
        <dbReference type="Pfam" id="PF04290"/>
    </source>
</evidence>
<dbReference type="RefSeq" id="WP_058281780.1">
    <property type="nucleotide sequence ID" value="NZ_CYUD01000005.1"/>
</dbReference>
<reference evidence="12" key="1">
    <citation type="submission" date="2015-09" db="EMBL/GenBank/DDBJ databases">
        <authorList>
            <person name="Rodrigo-Torres L."/>
            <person name="Arahal D.R."/>
        </authorList>
    </citation>
    <scope>NUCLEOTIDE SEQUENCE [LARGE SCALE GENOMIC DNA]</scope>
    <source>
        <strain evidence="12">CECT 5091</strain>
    </source>
</reference>
<keyword evidence="6 9" id="KW-1133">Transmembrane helix</keyword>
<feature type="transmembrane region" description="Helical" evidence="9">
    <location>
        <begin position="43"/>
        <end position="59"/>
    </location>
</feature>
<keyword evidence="2 9" id="KW-0813">Transport</keyword>
<comment type="subcellular location">
    <subcellularLocation>
        <location evidence="1 9">Cell inner membrane</location>
        <topology evidence="1 9">Multi-pass membrane protein</topology>
    </subcellularLocation>
</comment>
<dbReference type="AlphaFoldDB" id="A0A0P1I8X0"/>
<comment type="caution">
    <text evidence="9">Lacks conserved residue(s) required for the propagation of feature annotation.</text>
</comment>
<protein>
    <recommendedName>
        <fullName evidence="9">TRAP transporter small permease protein</fullName>
    </recommendedName>
</protein>
<keyword evidence="3" id="KW-1003">Cell membrane</keyword>
<feature type="transmembrane region" description="Helical" evidence="9">
    <location>
        <begin position="121"/>
        <end position="145"/>
    </location>
</feature>
<organism evidence="11 12">
    <name type="scientific">Ruegeria denitrificans</name>
    <dbReference type="NCBI Taxonomy" id="1715692"/>
    <lineage>
        <taxon>Bacteria</taxon>
        <taxon>Pseudomonadati</taxon>
        <taxon>Pseudomonadota</taxon>
        <taxon>Alphaproteobacteria</taxon>
        <taxon>Rhodobacterales</taxon>
        <taxon>Roseobacteraceae</taxon>
        <taxon>Ruegeria</taxon>
    </lineage>
</organism>
<dbReference type="GO" id="GO:0005886">
    <property type="term" value="C:plasma membrane"/>
    <property type="evidence" value="ECO:0007669"/>
    <property type="project" value="UniProtKB-SubCell"/>
</dbReference>
<proteinExistence type="inferred from homology"/>
<evidence type="ECO:0000256" key="7">
    <source>
        <dbReference type="ARBA" id="ARBA00023136"/>
    </source>
</evidence>
<evidence type="ECO:0000256" key="8">
    <source>
        <dbReference type="ARBA" id="ARBA00038436"/>
    </source>
</evidence>
<sequence>MTRFASVLLTVLICLVALGQFVQVITRYVLEIPVMGLEESLLYPTLWLYMLGAVNASRENTHIRANVLEIFLSTERQHQVLAVIGEVISLIVGIWLTTWAWEFTKYSMRVWRESPTLYLPTFYVDVALFVGLVLMMIFTACHLLMHLRALFSPIAEPAIEGGLK</sequence>
<evidence type="ECO:0000313" key="11">
    <source>
        <dbReference type="EMBL" id="CUJ98469.1"/>
    </source>
</evidence>
<feature type="transmembrane region" description="Helical" evidence="9">
    <location>
        <begin position="80"/>
        <end position="101"/>
    </location>
</feature>
<evidence type="ECO:0000256" key="9">
    <source>
        <dbReference type="RuleBase" id="RU369079"/>
    </source>
</evidence>
<keyword evidence="5 9" id="KW-0812">Transmembrane</keyword>
<dbReference type="OrthoDB" id="6104548at2"/>
<evidence type="ECO:0000256" key="4">
    <source>
        <dbReference type="ARBA" id="ARBA00022519"/>
    </source>
</evidence>
<name>A0A0P1I8X0_9RHOB</name>
<accession>A0A0P1I8X0</accession>